<dbReference type="EMBL" id="WKJZ01000002">
    <property type="protein sequence ID" value="MVW76523.1"/>
    <property type="molecule type" value="Genomic_DNA"/>
</dbReference>
<keyword evidence="2" id="KW-1185">Reference proteome</keyword>
<gene>
    <name evidence="1" type="ORF">GJV18_14475</name>
</gene>
<reference evidence="1 2" key="1">
    <citation type="submission" date="2019-11" db="EMBL/GenBank/DDBJ databases">
        <title>Pseudomonas flavidum sp. nov., isolated from Baiyang Lake.</title>
        <authorList>
            <person name="Zhao Y."/>
        </authorList>
    </citation>
    <scope>NUCLEOTIDE SEQUENCE [LARGE SCALE GENOMIC DNA]</scope>
    <source>
        <strain evidence="2">R-22-3 w-18</strain>
    </source>
</reference>
<organism evidence="1 2">
    <name type="scientific">Pseudomonas xionganensis</name>
    <dbReference type="NCBI Taxonomy" id="2654845"/>
    <lineage>
        <taxon>Bacteria</taxon>
        <taxon>Pseudomonadati</taxon>
        <taxon>Pseudomonadota</taxon>
        <taxon>Gammaproteobacteria</taxon>
        <taxon>Pseudomonadales</taxon>
        <taxon>Pseudomonadaceae</taxon>
        <taxon>Pseudomonas</taxon>
    </lineage>
</organism>
<dbReference type="InterPro" id="IPR032720">
    <property type="entry name" value="Cys_rich_CWC"/>
</dbReference>
<evidence type="ECO:0000313" key="2">
    <source>
        <dbReference type="Proteomes" id="UP000429555"/>
    </source>
</evidence>
<proteinExistence type="predicted"/>
<dbReference type="Pfam" id="PF14375">
    <property type="entry name" value="Cys_rich_CWC"/>
    <property type="match status" value="1"/>
</dbReference>
<dbReference type="RefSeq" id="WP_160346799.1">
    <property type="nucleotide sequence ID" value="NZ_WKJZ01000002.1"/>
</dbReference>
<evidence type="ECO:0008006" key="3">
    <source>
        <dbReference type="Google" id="ProtNLM"/>
    </source>
</evidence>
<accession>A0A6I4L3K6</accession>
<sequence length="70" mass="7392">MTPGERCPRCGAANQCAQAGREQPVEQCWCFTATIDPAVLPPLPQDPLAQACLCPRCAMGLARPAADAHD</sequence>
<dbReference type="Proteomes" id="UP000429555">
    <property type="component" value="Unassembled WGS sequence"/>
</dbReference>
<comment type="caution">
    <text evidence="1">The sequence shown here is derived from an EMBL/GenBank/DDBJ whole genome shotgun (WGS) entry which is preliminary data.</text>
</comment>
<dbReference type="AlphaFoldDB" id="A0A6I4L3K6"/>
<protein>
    <recommendedName>
        <fullName evidence="3">DNA or RNA helicase of superfamily II</fullName>
    </recommendedName>
</protein>
<evidence type="ECO:0000313" key="1">
    <source>
        <dbReference type="EMBL" id="MVW76523.1"/>
    </source>
</evidence>
<name>A0A6I4L3K6_9PSED</name>